<dbReference type="PANTHER" id="PTHR30329:SF21">
    <property type="entry name" value="LIPOPROTEIN YIAD-RELATED"/>
    <property type="match status" value="1"/>
</dbReference>
<sequence length="298" mass="32730">MAEKGAGASIIIKKHGDDHEHGHHGGAWKVAYADFVTAMMAFFLLLWLLNATSEEQKKGIADYFDPNVSASSSRSGSGGVLGGTTLAPKGAMTSDSSNFELKRNERLAPVEEADTVSQETKIETEAKAAAEQARKEEEERFKSVEKALKETLEKQPELKNLAQNLLIDSTAEGLRIQLIDQQNYSMFERGSAYMTPEARRLVAQIVQVVNQLNNKLSIRGHTDSRPFVSRAGYDNWNLSSDRALDTRLALLEGGLDPRRISNVTGLADGEPLVPDPLDARNRRMSIILLREAKGVPGK</sequence>
<name>A0A8S8XAJ3_9PROT</name>
<evidence type="ECO:0000256" key="6">
    <source>
        <dbReference type="ARBA" id="ARBA00023136"/>
    </source>
</evidence>
<dbReference type="Gene3D" id="3.30.1330.60">
    <property type="entry name" value="OmpA-like domain"/>
    <property type="match status" value="1"/>
</dbReference>
<accession>A0A8S8XAJ3</accession>
<dbReference type="Pfam" id="PF13677">
    <property type="entry name" value="MotB_plug"/>
    <property type="match status" value="1"/>
</dbReference>
<evidence type="ECO:0000256" key="2">
    <source>
        <dbReference type="ARBA" id="ARBA00008914"/>
    </source>
</evidence>
<dbReference type="RefSeq" id="WP_420243591.1">
    <property type="nucleotide sequence ID" value="NZ_BOPV01000001.1"/>
</dbReference>
<reference evidence="11" key="1">
    <citation type="submission" date="2021-02" db="EMBL/GenBank/DDBJ databases">
        <title>Genome sequence of Rhodospirillales sp. strain TMPK1 isolated from soil.</title>
        <authorList>
            <person name="Nakai R."/>
            <person name="Kusada H."/>
            <person name="Tamaki H."/>
        </authorList>
    </citation>
    <scope>NUCLEOTIDE SEQUENCE</scope>
    <source>
        <strain evidence="11">TMPK1</strain>
    </source>
</reference>
<dbReference type="SUPFAM" id="SSF103088">
    <property type="entry name" value="OmpA-like"/>
    <property type="match status" value="1"/>
</dbReference>
<keyword evidence="5 9" id="KW-1133">Transmembrane helix</keyword>
<evidence type="ECO:0000256" key="9">
    <source>
        <dbReference type="SAM" id="Phobius"/>
    </source>
</evidence>
<keyword evidence="12" id="KW-1185">Reference proteome</keyword>
<evidence type="ECO:0000256" key="4">
    <source>
        <dbReference type="ARBA" id="ARBA00022692"/>
    </source>
</evidence>
<feature type="compositionally biased region" description="Basic and acidic residues" evidence="8">
    <location>
        <begin position="120"/>
        <end position="135"/>
    </location>
</feature>
<dbReference type="InterPro" id="IPR050330">
    <property type="entry name" value="Bact_OuterMem_StrucFunc"/>
</dbReference>
<dbReference type="InterPro" id="IPR006665">
    <property type="entry name" value="OmpA-like"/>
</dbReference>
<feature type="transmembrane region" description="Helical" evidence="9">
    <location>
        <begin position="30"/>
        <end position="49"/>
    </location>
</feature>
<comment type="caution">
    <text evidence="11">The sequence shown here is derived from an EMBL/GenBank/DDBJ whole genome shotgun (WGS) entry which is preliminary data.</text>
</comment>
<feature type="region of interest" description="Disordered" evidence="8">
    <location>
        <begin position="109"/>
        <end position="135"/>
    </location>
</feature>
<evidence type="ECO:0000256" key="8">
    <source>
        <dbReference type="SAM" id="MobiDB-lite"/>
    </source>
</evidence>
<dbReference type="Proteomes" id="UP000681075">
    <property type="component" value="Unassembled WGS sequence"/>
</dbReference>
<evidence type="ECO:0000313" key="12">
    <source>
        <dbReference type="Proteomes" id="UP000681075"/>
    </source>
</evidence>
<evidence type="ECO:0000259" key="10">
    <source>
        <dbReference type="PROSITE" id="PS51123"/>
    </source>
</evidence>
<dbReference type="PANTHER" id="PTHR30329">
    <property type="entry name" value="STATOR ELEMENT OF FLAGELLAR MOTOR COMPLEX"/>
    <property type="match status" value="1"/>
</dbReference>
<keyword evidence="6 7" id="KW-0472">Membrane</keyword>
<evidence type="ECO:0000256" key="3">
    <source>
        <dbReference type="ARBA" id="ARBA00022475"/>
    </source>
</evidence>
<dbReference type="Pfam" id="PF00691">
    <property type="entry name" value="OmpA"/>
    <property type="match status" value="1"/>
</dbReference>
<keyword evidence="4 9" id="KW-0812">Transmembrane</keyword>
<protein>
    <submittedName>
        <fullName evidence="11">Chemotaxis protein MotB</fullName>
    </submittedName>
</protein>
<dbReference type="PROSITE" id="PS51123">
    <property type="entry name" value="OMPA_2"/>
    <property type="match status" value="1"/>
</dbReference>
<comment type="similarity">
    <text evidence="2">Belongs to the MotB family.</text>
</comment>
<dbReference type="AlphaFoldDB" id="A0A8S8XAJ3"/>
<keyword evidence="3" id="KW-1003">Cell membrane</keyword>
<dbReference type="EMBL" id="BOPV01000001">
    <property type="protein sequence ID" value="GIL40493.1"/>
    <property type="molecule type" value="Genomic_DNA"/>
</dbReference>
<dbReference type="InterPro" id="IPR036737">
    <property type="entry name" value="OmpA-like_sf"/>
</dbReference>
<dbReference type="GO" id="GO:0005886">
    <property type="term" value="C:plasma membrane"/>
    <property type="evidence" value="ECO:0007669"/>
    <property type="project" value="UniProtKB-SubCell"/>
</dbReference>
<proteinExistence type="inferred from homology"/>
<comment type="subcellular location">
    <subcellularLocation>
        <location evidence="1">Cell membrane</location>
        <topology evidence="1">Single-pass membrane protein</topology>
    </subcellularLocation>
</comment>
<evidence type="ECO:0000256" key="1">
    <source>
        <dbReference type="ARBA" id="ARBA00004162"/>
    </source>
</evidence>
<evidence type="ECO:0000256" key="7">
    <source>
        <dbReference type="PROSITE-ProRule" id="PRU00473"/>
    </source>
</evidence>
<feature type="domain" description="OmpA-like" evidence="10">
    <location>
        <begin position="174"/>
        <end position="292"/>
    </location>
</feature>
<dbReference type="CDD" id="cd07185">
    <property type="entry name" value="OmpA_C-like"/>
    <property type="match status" value="1"/>
</dbReference>
<evidence type="ECO:0000313" key="11">
    <source>
        <dbReference type="EMBL" id="GIL40493.1"/>
    </source>
</evidence>
<gene>
    <name evidence="11" type="ORF">TMPK1_27300</name>
</gene>
<dbReference type="InterPro" id="IPR025713">
    <property type="entry name" value="MotB-like_N_dom"/>
</dbReference>
<feature type="region of interest" description="Disordered" evidence="8">
    <location>
        <begin position="64"/>
        <end position="97"/>
    </location>
</feature>
<evidence type="ECO:0000256" key="5">
    <source>
        <dbReference type="ARBA" id="ARBA00022989"/>
    </source>
</evidence>
<organism evidence="11 12">
    <name type="scientific">Roseiterribacter gracilis</name>
    <dbReference type="NCBI Taxonomy" id="2812848"/>
    <lineage>
        <taxon>Bacteria</taxon>
        <taxon>Pseudomonadati</taxon>
        <taxon>Pseudomonadota</taxon>
        <taxon>Alphaproteobacteria</taxon>
        <taxon>Rhodospirillales</taxon>
        <taxon>Roseiterribacteraceae</taxon>
        <taxon>Roseiterribacter</taxon>
    </lineage>
</organism>